<dbReference type="OrthoDB" id="2167041at2"/>
<evidence type="ECO:0000313" key="2">
    <source>
        <dbReference type="Proteomes" id="UP000051790"/>
    </source>
</evidence>
<keyword evidence="2" id="KW-1185">Reference proteome</keyword>
<dbReference type="InterPro" id="IPR019644">
    <property type="entry name" value="DUF2508"/>
</dbReference>
<dbReference type="RefSeq" id="WP_054714608.1">
    <property type="nucleotide sequence ID" value="NZ_AZEU01000292.1"/>
</dbReference>
<dbReference type="Pfam" id="PF10704">
    <property type="entry name" value="DUF2508"/>
    <property type="match status" value="1"/>
</dbReference>
<name>A0A0R1QB04_9LACO</name>
<evidence type="ECO:0000313" key="1">
    <source>
        <dbReference type="EMBL" id="KRL39578.1"/>
    </source>
</evidence>
<dbReference type="AlphaFoldDB" id="A0A0R1QB04"/>
<sequence length="86" mass="10125">MFFKKKPQLKTEADRELMTTVYRVRDQMTHERKLLATFREVDAVSKSQYNLQAGLFDFLYREARVRQVSGDLVSEMAAEQLHQANL</sequence>
<comment type="caution">
    <text evidence="1">The sequence shown here is derived from an EMBL/GenBank/DDBJ whole genome shotgun (WGS) entry which is preliminary data.</text>
</comment>
<reference evidence="1 2" key="1">
    <citation type="journal article" date="2015" name="Genome Announc.">
        <title>Expanding the biotechnology potential of lactobacilli through comparative genomics of 213 strains and associated genera.</title>
        <authorList>
            <person name="Sun Z."/>
            <person name="Harris H.M."/>
            <person name="McCann A."/>
            <person name="Guo C."/>
            <person name="Argimon S."/>
            <person name="Zhang W."/>
            <person name="Yang X."/>
            <person name="Jeffery I.B."/>
            <person name="Cooney J.C."/>
            <person name="Kagawa T.F."/>
            <person name="Liu W."/>
            <person name="Song Y."/>
            <person name="Salvetti E."/>
            <person name="Wrobel A."/>
            <person name="Rasinkangas P."/>
            <person name="Parkhill J."/>
            <person name="Rea M.C."/>
            <person name="O'Sullivan O."/>
            <person name="Ritari J."/>
            <person name="Douillard F.P."/>
            <person name="Paul Ross R."/>
            <person name="Yang R."/>
            <person name="Briner A.E."/>
            <person name="Felis G.E."/>
            <person name="de Vos W.M."/>
            <person name="Barrangou R."/>
            <person name="Klaenhammer T.R."/>
            <person name="Caufield P.W."/>
            <person name="Cui Y."/>
            <person name="Zhang H."/>
            <person name="O'Toole P.W."/>
        </authorList>
    </citation>
    <scope>NUCLEOTIDE SEQUENCE [LARGE SCALE GENOMIC DNA]</scope>
    <source>
        <strain evidence="1 2">DSM 13343</strain>
    </source>
</reference>
<dbReference type="EMBL" id="AZEU01000292">
    <property type="protein sequence ID" value="KRL39578.1"/>
    <property type="molecule type" value="Genomic_DNA"/>
</dbReference>
<gene>
    <name evidence="1" type="ORF">FD01_GL002480</name>
</gene>
<organism evidence="1 2">
    <name type="scientific">Lacticaseibacillus manihotivorans DSM 13343 = JCM 12514</name>
    <dbReference type="NCBI Taxonomy" id="1423769"/>
    <lineage>
        <taxon>Bacteria</taxon>
        <taxon>Bacillati</taxon>
        <taxon>Bacillota</taxon>
        <taxon>Bacilli</taxon>
        <taxon>Lactobacillales</taxon>
        <taxon>Lactobacillaceae</taxon>
        <taxon>Lacticaseibacillus</taxon>
    </lineage>
</organism>
<protein>
    <recommendedName>
        <fullName evidence="3">DUF2508 domain-containing protein</fullName>
    </recommendedName>
</protein>
<dbReference type="Proteomes" id="UP000051790">
    <property type="component" value="Unassembled WGS sequence"/>
</dbReference>
<dbReference type="PATRIC" id="fig|1423769.4.peg.2679"/>
<proteinExistence type="predicted"/>
<evidence type="ECO:0008006" key="3">
    <source>
        <dbReference type="Google" id="ProtNLM"/>
    </source>
</evidence>
<accession>A0A0R1QB04</accession>